<evidence type="ECO:0000256" key="1">
    <source>
        <dbReference type="SAM" id="MobiDB-lite"/>
    </source>
</evidence>
<feature type="region of interest" description="Disordered" evidence="1">
    <location>
        <begin position="45"/>
        <end position="103"/>
    </location>
</feature>
<proteinExistence type="predicted"/>
<reference evidence="2 3" key="1">
    <citation type="submission" date="2014-04" db="EMBL/GenBank/DDBJ databases">
        <authorList>
            <consortium name="DOE Joint Genome Institute"/>
            <person name="Kuo A."/>
            <person name="Gay G."/>
            <person name="Dore J."/>
            <person name="Kohler A."/>
            <person name="Nagy L.G."/>
            <person name="Floudas D."/>
            <person name="Copeland A."/>
            <person name="Barry K.W."/>
            <person name="Cichocki N."/>
            <person name="Veneault-Fourrey C."/>
            <person name="LaButti K."/>
            <person name="Lindquist E.A."/>
            <person name="Lipzen A."/>
            <person name="Lundell T."/>
            <person name="Morin E."/>
            <person name="Murat C."/>
            <person name="Sun H."/>
            <person name="Tunlid A."/>
            <person name="Henrissat B."/>
            <person name="Grigoriev I.V."/>
            <person name="Hibbett D.S."/>
            <person name="Martin F."/>
            <person name="Nordberg H.P."/>
            <person name="Cantor M.N."/>
            <person name="Hua S.X."/>
        </authorList>
    </citation>
    <scope>NUCLEOTIDE SEQUENCE [LARGE SCALE GENOMIC DNA]</scope>
    <source>
        <strain evidence="3">h7</strain>
    </source>
</reference>
<dbReference type="HOGENOM" id="CLU_2264081_0_0_1"/>
<sequence>MKGGDYLWMGRRRAEIVRDPFANGVQPRVVLRIKIVERCTTTPKENIIEGGSDGCRHRRKNPATNNIDRGRHRRKNPAKDMLPGGREGRHGKPGRDRAERLFE</sequence>
<dbReference type="AlphaFoldDB" id="A0A0C2XSL8"/>
<evidence type="ECO:0000313" key="3">
    <source>
        <dbReference type="Proteomes" id="UP000053424"/>
    </source>
</evidence>
<dbReference type="EMBL" id="KN831782">
    <property type="protein sequence ID" value="KIM40693.1"/>
    <property type="molecule type" value="Genomic_DNA"/>
</dbReference>
<accession>A0A0C2XSL8</accession>
<feature type="compositionally biased region" description="Basic and acidic residues" evidence="1">
    <location>
        <begin position="86"/>
        <end position="103"/>
    </location>
</feature>
<gene>
    <name evidence="2" type="ORF">M413DRAFT_446096</name>
</gene>
<reference evidence="3" key="2">
    <citation type="submission" date="2015-01" db="EMBL/GenBank/DDBJ databases">
        <title>Evolutionary Origins and Diversification of the Mycorrhizal Mutualists.</title>
        <authorList>
            <consortium name="DOE Joint Genome Institute"/>
            <consortium name="Mycorrhizal Genomics Consortium"/>
            <person name="Kohler A."/>
            <person name="Kuo A."/>
            <person name="Nagy L.G."/>
            <person name="Floudas D."/>
            <person name="Copeland A."/>
            <person name="Barry K.W."/>
            <person name="Cichocki N."/>
            <person name="Veneault-Fourrey C."/>
            <person name="LaButti K."/>
            <person name="Lindquist E.A."/>
            <person name="Lipzen A."/>
            <person name="Lundell T."/>
            <person name="Morin E."/>
            <person name="Murat C."/>
            <person name="Riley R."/>
            <person name="Ohm R."/>
            <person name="Sun H."/>
            <person name="Tunlid A."/>
            <person name="Henrissat B."/>
            <person name="Grigoriev I.V."/>
            <person name="Hibbett D.S."/>
            <person name="Martin F."/>
        </authorList>
    </citation>
    <scope>NUCLEOTIDE SEQUENCE [LARGE SCALE GENOMIC DNA]</scope>
    <source>
        <strain evidence="3">h7</strain>
    </source>
</reference>
<name>A0A0C2XSL8_HEBCY</name>
<evidence type="ECO:0000313" key="2">
    <source>
        <dbReference type="EMBL" id="KIM40693.1"/>
    </source>
</evidence>
<keyword evidence="3" id="KW-1185">Reference proteome</keyword>
<organism evidence="2 3">
    <name type="scientific">Hebeloma cylindrosporum</name>
    <dbReference type="NCBI Taxonomy" id="76867"/>
    <lineage>
        <taxon>Eukaryota</taxon>
        <taxon>Fungi</taxon>
        <taxon>Dikarya</taxon>
        <taxon>Basidiomycota</taxon>
        <taxon>Agaricomycotina</taxon>
        <taxon>Agaricomycetes</taxon>
        <taxon>Agaricomycetidae</taxon>
        <taxon>Agaricales</taxon>
        <taxon>Agaricineae</taxon>
        <taxon>Hymenogastraceae</taxon>
        <taxon>Hebeloma</taxon>
    </lineage>
</organism>
<protein>
    <submittedName>
        <fullName evidence="2">Uncharacterized protein</fullName>
    </submittedName>
</protein>
<dbReference type="Proteomes" id="UP000053424">
    <property type="component" value="Unassembled WGS sequence"/>
</dbReference>